<dbReference type="EMBL" id="JACIDK010000007">
    <property type="protein sequence ID" value="MBB3893207.1"/>
    <property type="molecule type" value="Genomic_DNA"/>
</dbReference>
<dbReference type="Pfam" id="PF07396">
    <property type="entry name" value="Porin_O_P"/>
    <property type="match status" value="1"/>
</dbReference>
<name>A0A840A7M7_9CAUL</name>
<organism evidence="2 3">
    <name type="scientific">Phenylobacterium haematophilum</name>
    <dbReference type="NCBI Taxonomy" id="98513"/>
    <lineage>
        <taxon>Bacteria</taxon>
        <taxon>Pseudomonadati</taxon>
        <taxon>Pseudomonadota</taxon>
        <taxon>Alphaproteobacteria</taxon>
        <taxon>Caulobacterales</taxon>
        <taxon>Caulobacteraceae</taxon>
        <taxon>Phenylobacterium</taxon>
    </lineage>
</organism>
<keyword evidence="3" id="KW-1185">Reference proteome</keyword>
<evidence type="ECO:0000313" key="3">
    <source>
        <dbReference type="Proteomes" id="UP000530564"/>
    </source>
</evidence>
<sequence>MKINTSLCAGAALGVIALAIAGGAQAQDTTTAWKGAPQFQNDTLTFKVRGRVYEDFVHQEVDRQTGADFDANVTRLRTARLGVEGTWNANWAYKAEFTVAGGSANWEDLILEYKPTDSISIMAGNFKTVSFENISSSRYTTFMERGPFNDVLDIGRVMNLQVKANGENWTAAAAISGDSLNNADPTATATGGSETLGVNGRVTWVPINSDTTKLHVGAWARYRDRQDQANFTYQARNNTNYGARYITTGAVGVSDTMVGLEGVFIQGPFSVQGEWATADVDRLANVSSNLKSYYVSGSWFVTGEMKNLDVKKGEWGRTKILNPMTSGGLGALELAVRYDNTDLTDFNIPATAGEYSAWTLGANWYPHPYVRFMANYTKSENDNRAVGADVDVETLQFRAQFDF</sequence>
<feature type="chain" id="PRO_5032942036" evidence="1">
    <location>
        <begin position="27"/>
        <end position="403"/>
    </location>
</feature>
<dbReference type="Proteomes" id="UP000530564">
    <property type="component" value="Unassembled WGS sequence"/>
</dbReference>
<gene>
    <name evidence="2" type="ORF">GGQ61_003945</name>
</gene>
<comment type="caution">
    <text evidence="2">The sequence shown here is derived from an EMBL/GenBank/DDBJ whole genome shotgun (WGS) entry which is preliminary data.</text>
</comment>
<protein>
    <submittedName>
        <fullName evidence="2">Phosphate-selective porin OprO/OprP</fullName>
    </submittedName>
</protein>
<accession>A0A840A7M7</accession>
<dbReference type="RefSeq" id="WP_183776511.1">
    <property type="nucleotide sequence ID" value="NZ_JACIDK010000007.1"/>
</dbReference>
<dbReference type="Gene3D" id="2.40.160.10">
    <property type="entry name" value="Porin"/>
    <property type="match status" value="1"/>
</dbReference>
<evidence type="ECO:0000256" key="1">
    <source>
        <dbReference type="SAM" id="SignalP"/>
    </source>
</evidence>
<dbReference type="InterPro" id="IPR023614">
    <property type="entry name" value="Porin_dom_sf"/>
</dbReference>
<dbReference type="AlphaFoldDB" id="A0A840A7M7"/>
<dbReference type="InterPro" id="IPR010870">
    <property type="entry name" value="Porin_O/P"/>
</dbReference>
<evidence type="ECO:0000313" key="2">
    <source>
        <dbReference type="EMBL" id="MBB3893207.1"/>
    </source>
</evidence>
<reference evidence="2 3" key="1">
    <citation type="submission" date="2020-08" db="EMBL/GenBank/DDBJ databases">
        <title>Genomic Encyclopedia of Type Strains, Phase IV (KMG-IV): sequencing the most valuable type-strain genomes for metagenomic binning, comparative biology and taxonomic classification.</title>
        <authorList>
            <person name="Goeker M."/>
        </authorList>
    </citation>
    <scope>NUCLEOTIDE SEQUENCE [LARGE SCALE GENOMIC DNA]</scope>
    <source>
        <strain evidence="2 3">DSM 21793</strain>
    </source>
</reference>
<feature type="signal peptide" evidence="1">
    <location>
        <begin position="1"/>
        <end position="26"/>
    </location>
</feature>
<proteinExistence type="predicted"/>
<keyword evidence="1" id="KW-0732">Signal</keyword>
<dbReference type="SUPFAM" id="SSF56935">
    <property type="entry name" value="Porins"/>
    <property type="match status" value="1"/>
</dbReference>